<evidence type="ECO:0000256" key="5">
    <source>
        <dbReference type="SAM" id="MobiDB-lite"/>
    </source>
</evidence>
<evidence type="ECO:0000313" key="8">
    <source>
        <dbReference type="Proteomes" id="UP001319861"/>
    </source>
</evidence>
<feature type="region of interest" description="Disordered" evidence="5">
    <location>
        <begin position="1"/>
        <end position="22"/>
    </location>
</feature>
<sequence length="175" mass="17501">MSKKHKGPTGPGRGPGTPATTALDAAGVSYTARTYAHDPSAPSYGLEAADALGVEPERVFKTLMVDVLGSGGSQLCVAVVPVTGSLDLKAAAAAFGAKKAAMADPTAAERRTGYVRGGISPLGQRHPSPTAVDESALAHATVLVSGGRRGFDIELAPADLVRLTGAVIARLGSAG</sequence>
<proteinExistence type="inferred from homology"/>
<evidence type="ECO:0000313" key="7">
    <source>
        <dbReference type="EMBL" id="BCT76048.1"/>
    </source>
</evidence>
<evidence type="ECO:0000256" key="2">
    <source>
        <dbReference type="ARBA" id="ARBA00022917"/>
    </source>
</evidence>
<comment type="similarity">
    <text evidence="1 4">Belongs to the prolyl-tRNA editing family. YbaK/EbsC subfamily.</text>
</comment>
<dbReference type="Gene3D" id="3.90.960.10">
    <property type="entry name" value="YbaK/aminoacyl-tRNA synthetase-associated domain"/>
    <property type="match status" value="1"/>
</dbReference>
<dbReference type="PANTHER" id="PTHR30411">
    <property type="entry name" value="CYTOPLASMIC PROTEIN"/>
    <property type="match status" value="1"/>
</dbReference>
<protein>
    <recommendedName>
        <fullName evidence="4">Cys-tRNA(Pro)/Cys-tRNA(Cys) deacylase</fullName>
        <ecNumber evidence="4">4.2.-.-</ecNumber>
    </recommendedName>
</protein>
<dbReference type="InterPro" id="IPR007214">
    <property type="entry name" value="YbaK/aa-tRNA-synth-assoc-dom"/>
</dbReference>
<evidence type="ECO:0000256" key="4">
    <source>
        <dbReference type="PIRNR" id="PIRNR006181"/>
    </source>
</evidence>
<dbReference type="SUPFAM" id="SSF55826">
    <property type="entry name" value="YbaK/ProRS associated domain"/>
    <property type="match status" value="1"/>
</dbReference>
<name>A0ABN6FH17_SINCY</name>
<dbReference type="Pfam" id="PF04073">
    <property type="entry name" value="tRNA_edit"/>
    <property type="match status" value="1"/>
</dbReference>
<organism evidence="7 8">
    <name type="scientific">Sinomonas cyclohexanicum</name>
    <name type="common">Corynebacterium cyclohexanicum</name>
    <dbReference type="NCBI Taxonomy" id="322009"/>
    <lineage>
        <taxon>Bacteria</taxon>
        <taxon>Bacillati</taxon>
        <taxon>Actinomycetota</taxon>
        <taxon>Actinomycetes</taxon>
        <taxon>Micrococcales</taxon>
        <taxon>Micrococcaceae</taxon>
        <taxon>Sinomonas</taxon>
    </lineage>
</organism>
<keyword evidence="8" id="KW-1185">Reference proteome</keyword>
<dbReference type="Proteomes" id="UP001319861">
    <property type="component" value="Chromosome"/>
</dbReference>
<evidence type="ECO:0000256" key="3">
    <source>
        <dbReference type="ARBA" id="ARBA00023239"/>
    </source>
</evidence>
<gene>
    <name evidence="7" type="ORF">SCMU_18900</name>
</gene>
<dbReference type="NCBIfam" id="TIGR00011">
    <property type="entry name" value="YbaK_EbsC"/>
    <property type="match status" value="1"/>
</dbReference>
<evidence type="ECO:0000256" key="1">
    <source>
        <dbReference type="ARBA" id="ARBA00009798"/>
    </source>
</evidence>
<dbReference type="EC" id="4.2.-.-" evidence="4"/>
<dbReference type="InterPro" id="IPR036754">
    <property type="entry name" value="YbaK/aa-tRNA-synt-asso_dom_sf"/>
</dbReference>
<dbReference type="PANTHER" id="PTHR30411:SF0">
    <property type="entry name" value="CYS-TRNA(PRO)_CYS-TRNA(CYS) DEACYLASE YBAK"/>
    <property type="match status" value="1"/>
</dbReference>
<keyword evidence="2 4" id="KW-0648">Protein biosynthesis</keyword>
<dbReference type="CDD" id="cd00002">
    <property type="entry name" value="YbaK_deacylase"/>
    <property type="match status" value="1"/>
</dbReference>
<dbReference type="RefSeq" id="WP_229232705.1">
    <property type="nucleotide sequence ID" value="NZ_AP024525.1"/>
</dbReference>
<dbReference type="PIRSF" id="PIRSF006181">
    <property type="entry name" value="EbsC_YbaK"/>
    <property type="match status" value="1"/>
</dbReference>
<evidence type="ECO:0000259" key="6">
    <source>
        <dbReference type="Pfam" id="PF04073"/>
    </source>
</evidence>
<feature type="domain" description="YbaK/aminoacyl-tRNA synthetase-associated" evidence="6">
    <location>
        <begin position="47"/>
        <end position="163"/>
    </location>
</feature>
<keyword evidence="3 4" id="KW-0456">Lyase</keyword>
<reference evidence="7 8" key="1">
    <citation type="journal article" date="2021" name="J. Biosci. Bioeng.">
        <title>Identification and characterization of a chc gene cluster responsible for the aromatization pathway of cyclohexanecarboxylate degradation in Sinomonas cyclohexanicum ATCC 51369.</title>
        <authorList>
            <person name="Yamamoto T."/>
            <person name="Hasegawa Y."/>
            <person name="Lau P.C.K."/>
            <person name="Iwaki H."/>
        </authorList>
    </citation>
    <scope>NUCLEOTIDE SEQUENCE [LARGE SCALE GENOMIC DNA]</scope>
    <source>
        <strain evidence="7 8">ATCC 51369</strain>
    </source>
</reference>
<dbReference type="EMBL" id="AP024525">
    <property type="protein sequence ID" value="BCT76048.1"/>
    <property type="molecule type" value="Genomic_DNA"/>
</dbReference>
<accession>A0ABN6FH17</accession>
<dbReference type="InterPro" id="IPR004369">
    <property type="entry name" value="Prolyl-tRNA_editing_YbaK/EbsC"/>
</dbReference>